<evidence type="ECO:0000256" key="4">
    <source>
        <dbReference type="ARBA" id="ARBA00022989"/>
    </source>
</evidence>
<keyword evidence="4 6" id="KW-1133">Transmembrane helix</keyword>
<evidence type="ECO:0000313" key="9">
    <source>
        <dbReference type="Proteomes" id="UP000318733"/>
    </source>
</evidence>
<protein>
    <submittedName>
        <fullName evidence="8">RDD family protein</fullName>
    </submittedName>
</protein>
<evidence type="ECO:0000256" key="2">
    <source>
        <dbReference type="ARBA" id="ARBA00022475"/>
    </source>
</evidence>
<evidence type="ECO:0000259" key="7">
    <source>
        <dbReference type="Pfam" id="PF06271"/>
    </source>
</evidence>
<name>A0A556MW61_9SPHI</name>
<dbReference type="RefSeq" id="WP_144247734.1">
    <property type="nucleotide sequence ID" value="NZ_VLPK01000001.1"/>
</dbReference>
<dbReference type="AlphaFoldDB" id="A0A556MW61"/>
<reference evidence="8 9" key="1">
    <citation type="submission" date="2019-07" db="EMBL/GenBank/DDBJ databases">
        <authorList>
            <person name="Huq M.A."/>
        </authorList>
    </citation>
    <scope>NUCLEOTIDE SEQUENCE [LARGE SCALE GENOMIC DNA]</scope>
    <source>
        <strain evidence="8 9">MAH-19</strain>
    </source>
</reference>
<keyword evidence="2" id="KW-1003">Cell membrane</keyword>
<feature type="transmembrane region" description="Helical" evidence="6">
    <location>
        <begin position="166"/>
        <end position="187"/>
    </location>
</feature>
<evidence type="ECO:0000256" key="5">
    <source>
        <dbReference type="ARBA" id="ARBA00023136"/>
    </source>
</evidence>
<dbReference type="Proteomes" id="UP000318733">
    <property type="component" value="Unassembled WGS sequence"/>
</dbReference>
<feature type="transmembrane region" description="Helical" evidence="6">
    <location>
        <begin position="74"/>
        <end position="92"/>
    </location>
</feature>
<dbReference type="InterPro" id="IPR010432">
    <property type="entry name" value="RDD"/>
</dbReference>
<comment type="caution">
    <text evidence="8">The sequence shown here is derived from an EMBL/GenBank/DDBJ whole genome shotgun (WGS) entry which is preliminary data.</text>
</comment>
<evidence type="ECO:0000256" key="6">
    <source>
        <dbReference type="SAM" id="Phobius"/>
    </source>
</evidence>
<dbReference type="EMBL" id="VLPK01000001">
    <property type="protein sequence ID" value="TSJ44170.1"/>
    <property type="molecule type" value="Genomic_DNA"/>
</dbReference>
<keyword evidence="9" id="KW-1185">Reference proteome</keyword>
<dbReference type="OrthoDB" id="9793824at2"/>
<feature type="transmembrane region" description="Helical" evidence="6">
    <location>
        <begin position="112"/>
        <end position="130"/>
    </location>
</feature>
<dbReference type="InterPro" id="IPR051791">
    <property type="entry name" value="Pra-immunoreactive"/>
</dbReference>
<gene>
    <name evidence="8" type="ORF">FO440_08355</name>
</gene>
<evidence type="ECO:0000256" key="3">
    <source>
        <dbReference type="ARBA" id="ARBA00022692"/>
    </source>
</evidence>
<evidence type="ECO:0000313" key="8">
    <source>
        <dbReference type="EMBL" id="TSJ44170.1"/>
    </source>
</evidence>
<feature type="domain" description="RDD" evidence="7">
    <location>
        <begin position="67"/>
        <end position="200"/>
    </location>
</feature>
<dbReference type="PANTHER" id="PTHR36115:SF4">
    <property type="entry name" value="MEMBRANE PROTEIN"/>
    <property type="match status" value="1"/>
</dbReference>
<sequence length="207" mass="23634">MNDEYYLVEGEEKKGPYTYHELTQMDLDIHTELITPLSDQPQYASELPEFIDYFEAQGIYFPTMDNLASLGKRLSAFIIDYFGIYIIVSNIAVRTGLVVLPLDIDYSFRKPVPTSMLIMSASVVTIFLLYKTICEATNLKGTVGKTIFKLIVVDIYGQRLSLPRSLLRNLGVVLSLTIWIPFISVFFSEHRQAWYDSLAKTYVITTV</sequence>
<keyword evidence="5 6" id="KW-0472">Membrane</keyword>
<proteinExistence type="predicted"/>
<comment type="subcellular location">
    <subcellularLocation>
        <location evidence="1">Cell membrane</location>
        <topology evidence="1">Multi-pass membrane protein</topology>
    </subcellularLocation>
</comment>
<dbReference type="GO" id="GO:0005886">
    <property type="term" value="C:plasma membrane"/>
    <property type="evidence" value="ECO:0007669"/>
    <property type="project" value="UniProtKB-SubCell"/>
</dbReference>
<organism evidence="8 9">
    <name type="scientific">Mucilaginibacter corticis</name>
    <dbReference type="NCBI Taxonomy" id="2597670"/>
    <lineage>
        <taxon>Bacteria</taxon>
        <taxon>Pseudomonadati</taxon>
        <taxon>Bacteroidota</taxon>
        <taxon>Sphingobacteriia</taxon>
        <taxon>Sphingobacteriales</taxon>
        <taxon>Sphingobacteriaceae</taxon>
        <taxon>Mucilaginibacter</taxon>
    </lineage>
</organism>
<accession>A0A556MW61</accession>
<evidence type="ECO:0000256" key="1">
    <source>
        <dbReference type="ARBA" id="ARBA00004651"/>
    </source>
</evidence>
<keyword evidence="3 6" id="KW-0812">Transmembrane</keyword>
<dbReference type="PANTHER" id="PTHR36115">
    <property type="entry name" value="PROLINE-RICH ANTIGEN HOMOLOG-RELATED"/>
    <property type="match status" value="1"/>
</dbReference>
<dbReference type="Pfam" id="PF06271">
    <property type="entry name" value="RDD"/>
    <property type="match status" value="1"/>
</dbReference>